<feature type="active site" description="Proton donor/acceptor" evidence="4">
    <location>
        <position position="131"/>
    </location>
</feature>
<keyword evidence="2 3" id="KW-0456">Lyase</keyword>
<reference evidence="6 7" key="1">
    <citation type="submission" date="2019-07" db="EMBL/GenBank/DDBJ databases">
        <authorList>
            <person name="Zhou L.-Y."/>
        </authorList>
    </citation>
    <scope>NUCLEOTIDE SEQUENCE [LARGE SCALE GENOMIC DNA]</scope>
    <source>
        <strain evidence="6 7">YIM 101269</strain>
    </source>
</reference>
<dbReference type="CDD" id="cd00408">
    <property type="entry name" value="DHDPS-like"/>
    <property type="match status" value="1"/>
</dbReference>
<dbReference type="SUPFAM" id="SSF51569">
    <property type="entry name" value="Aldolase"/>
    <property type="match status" value="1"/>
</dbReference>
<dbReference type="EMBL" id="VKKG01000003">
    <property type="protein sequence ID" value="TRY18109.1"/>
    <property type="molecule type" value="Genomic_DNA"/>
</dbReference>
<name>A0A553K081_9ACTN</name>
<dbReference type="SMART" id="SM01130">
    <property type="entry name" value="DHDPS"/>
    <property type="match status" value="1"/>
</dbReference>
<dbReference type="InterPro" id="IPR002220">
    <property type="entry name" value="DapA-like"/>
</dbReference>
<feature type="binding site" evidence="5">
    <location>
        <position position="44"/>
    </location>
    <ligand>
        <name>pyruvate</name>
        <dbReference type="ChEBI" id="CHEBI:15361"/>
    </ligand>
</feature>
<evidence type="ECO:0000313" key="6">
    <source>
        <dbReference type="EMBL" id="TRY18109.1"/>
    </source>
</evidence>
<dbReference type="GO" id="GO:0008840">
    <property type="term" value="F:4-hydroxy-tetrahydrodipicolinate synthase activity"/>
    <property type="evidence" value="ECO:0007669"/>
    <property type="project" value="TreeGrafter"/>
</dbReference>
<sequence>MTAPEILSALTTPFTDGEVDSAAMRANLDRLVTLVDGVFVGGTTGEYPALTTAEHGSLVAQALEVFGPQRVVVHVGAPSTRQALELTRQARDLGATRYAAITPYYIPATPRGILRHWAAINEECGGELYGYVYPDVAVTDLKPADLPEVLKSGIAGIKVSDSASRRVVEYLDNAPEGFKLWSGNDADVPAVMRAGGTGTVSGVSGATPRPWAALRDAMRDGDEAAAVAAQAVIAQVVPVLGSSIANLKHALHLQGLDNGEPCRMSIDQPDGQTMTRIAAAVDLANQ</sequence>
<dbReference type="AlphaFoldDB" id="A0A553K081"/>
<evidence type="ECO:0000256" key="4">
    <source>
        <dbReference type="PIRSR" id="PIRSR001365-1"/>
    </source>
</evidence>
<dbReference type="Pfam" id="PF00701">
    <property type="entry name" value="DHDPS"/>
    <property type="match status" value="1"/>
</dbReference>
<dbReference type="Proteomes" id="UP000317638">
    <property type="component" value="Unassembled WGS sequence"/>
</dbReference>
<evidence type="ECO:0000256" key="2">
    <source>
        <dbReference type="ARBA" id="ARBA00023239"/>
    </source>
</evidence>
<dbReference type="InterPro" id="IPR013785">
    <property type="entry name" value="Aldolase_TIM"/>
</dbReference>
<organism evidence="6 7">
    <name type="scientific">Tessaracoccus rhinocerotis</name>
    <dbReference type="NCBI Taxonomy" id="1689449"/>
    <lineage>
        <taxon>Bacteria</taxon>
        <taxon>Bacillati</taxon>
        <taxon>Actinomycetota</taxon>
        <taxon>Actinomycetes</taxon>
        <taxon>Propionibacteriales</taxon>
        <taxon>Propionibacteriaceae</taxon>
        <taxon>Tessaracoccus</taxon>
    </lineage>
</organism>
<proteinExistence type="inferred from homology"/>
<accession>A0A553K081</accession>
<comment type="similarity">
    <text evidence="1 3">Belongs to the DapA family.</text>
</comment>
<dbReference type="OrthoDB" id="3175637at2"/>
<feature type="active site" description="Schiff-base intermediate with substrate" evidence="4">
    <location>
        <position position="158"/>
    </location>
</feature>
<feature type="binding site" evidence="5">
    <location>
        <position position="200"/>
    </location>
    <ligand>
        <name>pyruvate</name>
        <dbReference type="ChEBI" id="CHEBI:15361"/>
    </ligand>
</feature>
<evidence type="ECO:0000256" key="1">
    <source>
        <dbReference type="ARBA" id="ARBA00007592"/>
    </source>
</evidence>
<dbReference type="RefSeq" id="WP_143938085.1">
    <property type="nucleotide sequence ID" value="NZ_VKKG01000003.1"/>
</dbReference>
<evidence type="ECO:0000313" key="7">
    <source>
        <dbReference type="Proteomes" id="UP000317638"/>
    </source>
</evidence>
<keyword evidence="7" id="KW-1185">Reference proteome</keyword>
<gene>
    <name evidence="6" type="ORF">FOJ82_08605</name>
</gene>
<evidence type="ECO:0000256" key="3">
    <source>
        <dbReference type="PIRNR" id="PIRNR001365"/>
    </source>
</evidence>
<protein>
    <submittedName>
        <fullName evidence="6">Dihydrodipicolinate synthase family protein</fullName>
    </submittedName>
</protein>
<comment type="caution">
    <text evidence="6">The sequence shown here is derived from an EMBL/GenBank/DDBJ whole genome shotgun (WGS) entry which is preliminary data.</text>
</comment>
<dbReference type="PANTHER" id="PTHR12128">
    <property type="entry name" value="DIHYDRODIPICOLINATE SYNTHASE"/>
    <property type="match status" value="1"/>
</dbReference>
<dbReference type="PRINTS" id="PR00146">
    <property type="entry name" value="DHPICSNTHASE"/>
</dbReference>
<dbReference type="PIRSF" id="PIRSF001365">
    <property type="entry name" value="DHDPS"/>
    <property type="match status" value="1"/>
</dbReference>
<dbReference type="PANTHER" id="PTHR12128:SF66">
    <property type="entry name" value="4-HYDROXY-2-OXOGLUTARATE ALDOLASE, MITOCHONDRIAL"/>
    <property type="match status" value="1"/>
</dbReference>
<dbReference type="Gene3D" id="3.20.20.70">
    <property type="entry name" value="Aldolase class I"/>
    <property type="match status" value="1"/>
</dbReference>
<evidence type="ECO:0000256" key="5">
    <source>
        <dbReference type="PIRSR" id="PIRSR001365-2"/>
    </source>
</evidence>